<proteinExistence type="predicted"/>
<sequence length="358" mass="39465">MVPSFYLSRLQVAEARYNILKRQSQSATNANLSFTSHETAYDGKTSKAIYGGVPDLMDGSKKRLEAVHRILQNPPSSTTGTYRFSTVGNGSNTAAGLYQRHHSKFTSVDSSFAAGSAISPSPFSKKSEYKHEYGSLGRHSSSVLTSSSGGSHPSATALFKQRLNVGLATSGGSPLFAVSSMNASTNLTAVRHPRTQSSCETLSSIYLPSAEVAKRLTATAPLAHREFFTSPTRRSQSKTLFLKEGKLNRPRSADDHLFSREGSEERNSATTLNVKDGCKNSENMEVRESKRNESRKIEFFEKPKNNDGAEDDENFDFVSSTIKKGDLAKLNRITAKLTEKAFDNYEEELFDFLEYCRV</sequence>
<name>A0A915L7F7_ROMCU</name>
<dbReference type="Proteomes" id="UP000887565">
    <property type="component" value="Unplaced"/>
</dbReference>
<protein>
    <submittedName>
        <fullName evidence="2">Uncharacterized protein</fullName>
    </submittedName>
</protein>
<organism evidence="1 2">
    <name type="scientific">Romanomermis culicivorax</name>
    <name type="common">Nematode worm</name>
    <dbReference type="NCBI Taxonomy" id="13658"/>
    <lineage>
        <taxon>Eukaryota</taxon>
        <taxon>Metazoa</taxon>
        <taxon>Ecdysozoa</taxon>
        <taxon>Nematoda</taxon>
        <taxon>Enoplea</taxon>
        <taxon>Dorylaimia</taxon>
        <taxon>Mermithida</taxon>
        <taxon>Mermithoidea</taxon>
        <taxon>Mermithidae</taxon>
        <taxon>Romanomermis</taxon>
    </lineage>
</organism>
<accession>A0A915L7F7</accession>
<reference evidence="2" key="1">
    <citation type="submission" date="2022-11" db="UniProtKB">
        <authorList>
            <consortium name="WormBaseParasite"/>
        </authorList>
    </citation>
    <scope>IDENTIFICATION</scope>
</reference>
<evidence type="ECO:0000313" key="1">
    <source>
        <dbReference type="Proteomes" id="UP000887565"/>
    </source>
</evidence>
<evidence type="ECO:0000313" key="2">
    <source>
        <dbReference type="WBParaSite" id="nRc.2.0.1.t46752-RA"/>
    </source>
</evidence>
<dbReference type="AlphaFoldDB" id="A0A915L7F7"/>
<dbReference type="WBParaSite" id="nRc.2.0.1.t46752-RA">
    <property type="protein sequence ID" value="nRc.2.0.1.t46752-RA"/>
    <property type="gene ID" value="nRc.2.0.1.g46752"/>
</dbReference>
<keyword evidence="1" id="KW-1185">Reference proteome</keyword>